<evidence type="ECO:0000313" key="5">
    <source>
        <dbReference type="EMBL" id="CAA6828630.1"/>
    </source>
</evidence>
<keyword evidence="4" id="KW-0067">ATP-binding</keyword>
<dbReference type="Pfam" id="PF04107">
    <property type="entry name" value="GCS2"/>
    <property type="match status" value="1"/>
</dbReference>
<dbReference type="InterPro" id="IPR014746">
    <property type="entry name" value="Gln_synth/guanido_kin_cat_dom"/>
</dbReference>
<dbReference type="GO" id="GO:0005524">
    <property type="term" value="F:ATP binding"/>
    <property type="evidence" value="ECO:0007669"/>
    <property type="project" value="UniProtKB-KW"/>
</dbReference>
<proteinExistence type="predicted"/>
<organism evidence="5">
    <name type="scientific">uncultured Aureispira sp</name>
    <dbReference type="NCBI Taxonomy" id="1331704"/>
    <lineage>
        <taxon>Bacteria</taxon>
        <taxon>Pseudomonadati</taxon>
        <taxon>Bacteroidota</taxon>
        <taxon>Saprospiria</taxon>
        <taxon>Saprospirales</taxon>
        <taxon>Saprospiraceae</taxon>
        <taxon>Aureispira</taxon>
        <taxon>environmental samples</taxon>
    </lineage>
</organism>
<dbReference type="EC" id="6.3.2.2" evidence="1"/>
<dbReference type="GO" id="GO:0004357">
    <property type="term" value="F:glutamate-cysteine ligase activity"/>
    <property type="evidence" value="ECO:0007669"/>
    <property type="project" value="UniProtKB-EC"/>
</dbReference>
<accession>A0A6S6UJF7</accession>
<dbReference type="SUPFAM" id="SSF55931">
    <property type="entry name" value="Glutamine synthetase/guanido kinase"/>
    <property type="match status" value="1"/>
</dbReference>
<evidence type="ECO:0000256" key="2">
    <source>
        <dbReference type="ARBA" id="ARBA00022598"/>
    </source>
</evidence>
<dbReference type="Gene3D" id="3.30.590.20">
    <property type="match status" value="1"/>
</dbReference>
<name>A0A6S6UJF7_9BACT</name>
<evidence type="ECO:0000256" key="1">
    <source>
        <dbReference type="ARBA" id="ARBA00012220"/>
    </source>
</evidence>
<feature type="non-terminal residue" evidence="5">
    <location>
        <position position="382"/>
    </location>
</feature>
<dbReference type="GO" id="GO:0006750">
    <property type="term" value="P:glutathione biosynthetic process"/>
    <property type="evidence" value="ECO:0007669"/>
    <property type="project" value="InterPro"/>
</dbReference>
<dbReference type="PANTHER" id="PTHR34378:SF1">
    <property type="entry name" value="GLUTAMATE--CYSTEINE LIGASE, CHLOROPLASTIC"/>
    <property type="match status" value="1"/>
</dbReference>
<evidence type="ECO:0000256" key="3">
    <source>
        <dbReference type="ARBA" id="ARBA00022741"/>
    </source>
</evidence>
<dbReference type="EMBL" id="CACVAQ010000434">
    <property type="protein sequence ID" value="CAA6828630.1"/>
    <property type="molecule type" value="Genomic_DNA"/>
</dbReference>
<sequence>MHEQIVTNFKTAFSSSPIESLRGIGIECEIPVVTETGAIVSLETIQLMFAYLEQKGFEIEYDKHSGLASTAKRANKQSHKAFDYHVDQITTESGYSTIELVLAPQNNLHAIQAQFWDLLFLLMDFFDSKNCLLLGYGIQPLTPPSKKALMPKERYRFFEKLSTNHTIPLSEGGDTAFLTITASNQCHVEIDLEQAISATNVLNALSGLQIALQANSPIWKGKVDPKYKANREMLWESSFPNRLNQIGIPPSFKNITAYVDYLFQFKPTLVKRNGRYFKILNKDTFTDFLQNASPTIGEALNGEKIEVEPVAEDMDHLLPFCYFNARLAPKYGTIESRMCCQQPPKETLTSAALTLGIIENLQAAEGLVRQFELETWQEIRKN</sequence>
<reference evidence="5" key="1">
    <citation type="submission" date="2020-01" db="EMBL/GenBank/DDBJ databases">
        <authorList>
            <person name="Meier V. D."/>
            <person name="Meier V D."/>
        </authorList>
    </citation>
    <scope>NUCLEOTIDE SEQUENCE</scope>
    <source>
        <strain evidence="5">HLG_WM_MAG_10</strain>
    </source>
</reference>
<dbReference type="InterPro" id="IPR006336">
    <property type="entry name" value="GCS2"/>
</dbReference>
<dbReference type="AlphaFoldDB" id="A0A6S6UJF7"/>
<keyword evidence="3" id="KW-0547">Nucleotide-binding</keyword>
<evidence type="ECO:0000256" key="4">
    <source>
        <dbReference type="ARBA" id="ARBA00022840"/>
    </source>
</evidence>
<gene>
    <name evidence="5" type="ORF">HELGO_WM22673</name>
</gene>
<dbReference type="PANTHER" id="PTHR34378">
    <property type="entry name" value="GLUTAMATE--CYSTEINE LIGASE, CHLOROPLASTIC"/>
    <property type="match status" value="1"/>
</dbReference>
<keyword evidence="2" id="KW-0436">Ligase</keyword>
<dbReference type="InterPro" id="IPR035434">
    <property type="entry name" value="GCL_bact_plant"/>
</dbReference>
<protein>
    <recommendedName>
        <fullName evidence="1">glutamate--cysteine ligase</fullName>
        <ecNumber evidence="1">6.3.2.2</ecNumber>
    </recommendedName>
</protein>